<dbReference type="AlphaFoldDB" id="A0A0K8PZY1"/>
<dbReference type="RefSeq" id="WP_059424812.1">
    <property type="nucleotide sequence ID" value="NZ_DF968533.1"/>
</dbReference>
<proteinExistence type="predicted"/>
<organism evidence="1 2">
    <name type="scientific">Streptomyces azureus</name>
    <dbReference type="NCBI Taxonomy" id="146537"/>
    <lineage>
        <taxon>Bacteria</taxon>
        <taxon>Bacillati</taxon>
        <taxon>Actinomycetota</taxon>
        <taxon>Actinomycetes</taxon>
        <taxon>Kitasatosporales</taxon>
        <taxon>Streptomycetaceae</taxon>
        <taxon>Streptomyces</taxon>
    </lineage>
</organism>
<dbReference type="EMBL" id="DF968533">
    <property type="protein sequence ID" value="GAP53283.1"/>
    <property type="molecule type" value="Genomic_DNA"/>
</dbReference>
<evidence type="ECO:0000313" key="1">
    <source>
        <dbReference type="EMBL" id="GAP53283.1"/>
    </source>
</evidence>
<protein>
    <submittedName>
        <fullName evidence="1">SioN</fullName>
    </submittedName>
</protein>
<dbReference type="PATRIC" id="fig|146537.3.peg.8624"/>
<keyword evidence="2" id="KW-1185">Reference proteome</keyword>
<sequence length="561" mass="58820">MTGTLLRLRADAYYVPVPNGVWIRTTDGSFTLSGGTVATWVEKLAPLLDRGVVPDELLGALKPEQADYVGRLLRTLEQRKVLRREQAVDSPPARLFPQLAEYLRHFAPDPAAGFDRVRRYPLAVTGPAGRVAPLVTVLMETGFGDIMLLDAAPDTELRELAEDFAREGVPVRLSGPDAEIAGRTLIGVFPPGAEDEAWRFLDRADALGSGAWAALVRGQAMLLKGQVPGSGSACVRCAWRRLAHQAVELPRSDGLGHVPASMAATVIAHELFRYVAQGDAAVLHEGVVVDLTRLSIWRTAVDPDPQCPAHAAHAGPAALSTTAPVGGRAGFPESVFGARCFGPLFSCAPEQLAQFPLTALRVRLNPPGRTEPAGSADGPVVVAESVTDARAEAALTAVEATLPAEGDAVVGVGRDSGEALARALLRWADTALDDACAERRAGPLRSERAAKLADLAGADVDVSTERHPSGLWRTVLNGTVVRTGLDPEQAEERALLAALALEQLGTVDDSEVAPAWPGTIPAVDRAGEIASALGLAWHDAVLPPLVAADLAGIVLGPGSAA</sequence>
<dbReference type="Proteomes" id="UP000053859">
    <property type="component" value="Unassembled WGS sequence"/>
</dbReference>
<evidence type="ECO:0000313" key="2">
    <source>
        <dbReference type="Proteomes" id="UP000053859"/>
    </source>
</evidence>
<reference evidence="1" key="1">
    <citation type="journal article" date="2015" name="Genome Announc.">
        <title>Draft Genome Sequence of Thiostrepton-Producing Streptomyces azureus ATCC 14921.</title>
        <authorList>
            <person name="Sakihara K."/>
            <person name="Maeda J."/>
            <person name="Tashiro K."/>
            <person name="Fujino Y."/>
            <person name="Kuhara S."/>
            <person name="Ohshima T."/>
            <person name="Ogata S."/>
            <person name="Doi K."/>
        </authorList>
    </citation>
    <scope>NUCLEOTIDE SEQUENCE [LARGE SCALE GENOMIC DNA]</scope>
    <source>
        <strain evidence="1">ATCC14921</strain>
    </source>
</reference>
<dbReference type="OrthoDB" id="4219774at2"/>
<name>A0A0K8PZY1_STRAJ</name>
<accession>A0A0K8PZY1</accession>
<gene>
    <name evidence="1" type="ORF">SAZU_8164</name>
</gene>